<comment type="similarity">
    <text evidence="1">Belongs to the gamma-glutamyltransferase family.</text>
</comment>
<dbReference type="EC" id="2.3.2.2" evidence="5"/>
<dbReference type="InterPro" id="IPR029055">
    <property type="entry name" value="Ntn_hydrolases_N"/>
</dbReference>
<name>A0ABU0ZAT4_9ACTN</name>
<protein>
    <submittedName>
        <fullName evidence="5">Gamma-glutamyltransferase</fullName>
        <ecNumber evidence="5">2.3.2.2</ecNumber>
    </submittedName>
</protein>
<evidence type="ECO:0000313" key="5">
    <source>
        <dbReference type="EMBL" id="MDQ7903437.1"/>
    </source>
</evidence>
<dbReference type="GO" id="GO:0103068">
    <property type="term" value="F:leukotriene C4 gamma-glutamyl transferase activity"/>
    <property type="evidence" value="ECO:0007669"/>
    <property type="project" value="UniProtKB-EC"/>
</dbReference>
<gene>
    <name evidence="5" type="ORF">RB614_02770</name>
</gene>
<sequence length="484" mass="48781">MSIGVPTATAVATPPRAEAMPVPAGVAAGHPATAEVGLRILAAGGSAADAAVAAVLATATSESILTGIGGGGFATYYDASTQTVTCLDFFCSVPGLDGDTVPGPMVPIEVVFGGVPQTYSIGGASVGVPGVPAGCGEVHRRWGRLPWQRVVEPAITLASSGVVLPAAQARTLVSVAPALLPGEGAAIYAPGGELLQGGELLHHPGLDRALGILAEEGPATFYTGRLGHLMVDTVRAAGGALGPEDLAAYRVLELEVGHALVNGAHVYARHDLNGTIDTLAALPADLAAMPRPSRAVAVAGALRTWGRQRLGDTTNISVVDHEGDACVITTTLGIGAGVWLPGLGINLNSMLGEGELITPDLEPGRRMQSMMCPLVVVDGSGALVVAAGSAGASRIRTALVDTLLGVLVDGLDMPAAIARPRFHVVDDTVHAELGYPEDELAALTQAGYDVNRWPDKNHYFGGVSAVGLAGAAGDPRRGGVGAVA</sequence>
<dbReference type="SUPFAM" id="SSF56235">
    <property type="entry name" value="N-terminal nucleophile aminohydrolases (Ntn hydrolases)"/>
    <property type="match status" value="1"/>
</dbReference>
<evidence type="ECO:0000256" key="3">
    <source>
        <dbReference type="ARBA" id="ARBA00022801"/>
    </source>
</evidence>
<accession>A0ABU0ZAT4</accession>
<keyword evidence="6" id="KW-1185">Reference proteome</keyword>
<evidence type="ECO:0000256" key="2">
    <source>
        <dbReference type="ARBA" id="ARBA00022679"/>
    </source>
</evidence>
<dbReference type="PRINTS" id="PR01210">
    <property type="entry name" value="GGTRANSPTASE"/>
</dbReference>
<dbReference type="EMBL" id="JAVHUY010000002">
    <property type="protein sequence ID" value="MDQ7903437.1"/>
    <property type="molecule type" value="Genomic_DNA"/>
</dbReference>
<keyword evidence="3" id="KW-0378">Hydrolase</keyword>
<reference evidence="5 6" key="1">
    <citation type="submission" date="2023-08" db="EMBL/GenBank/DDBJ databases">
        <title>Phytohabitans sansha sp. nov., isolated from marine sediment.</title>
        <authorList>
            <person name="Zhao Y."/>
            <person name="Yi K."/>
        </authorList>
    </citation>
    <scope>NUCLEOTIDE SEQUENCE [LARGE SCALE GENOMIC DNA]</scope>
    <source>
        <strain evidence="5 6">ZYX-F-186</strain>
    </source>
</reference>
<evidence type="ECO:0000256" key="4">
    <source>
        <dbReference type="ARBA" id="ARBA00023145"/>
    </source>
</evidence>
<dbReference type="PANTHER" id="PTHR43199">
    <property type="entry name" value="GLUTATHIONE HYDROLASE"/>
    <property type="match status" value="1"/>
</dbReference>
<keyword evidence="4" id="KW-0865">Zymogen</keyword>
<dbReference type="Pfam" id="PF01019">
    <property type="entry name" value="G_glu_transpept"/>
    <property type="match status" value="2"/>
</dbReference>
<comment type="caution">
    <text evidence="5">The sequence shown here is derived from an EMBL/GenBank/DDBJ whole genome shotgun (WGS) entry which is preliminary data.</text>
</comment>
<keyword evidence="2 5" id="KW-0808">Transferase</keyword>
<dbReference type="Proteomes" id="UP001230908">
    <property type="component" value="Unassembled WGS sequence"/>
</dbReference>
<dbReference type="RefSeq" id="WP_308710710.1">
    <property type="nucleotide sequence ID" value="NZ_JAVHUY010000002.1"/>
</dbReference>
<dbReference type="PANTHER" id="PTHR43199:SF1">
    <property type="entry name" value="GLUTATHIONE HYDROLASE PROENZYME"/>
    <property type="match status" value="1"/>
</dbReference>
<dbReference type="InterPro" id="IPR043137">
    <property type="entry name" value="GGT_ssub_C"/>
</dbReference>
<dbReference type="Gene3D" id="3.60.20.40">
    <property type="match status" value="1"/>
</dbReference>
<dbReference type="InterPro" id="IPR051792">
    <property type="entry name" value="GGT_bact"/>
</dbReference>
<proteinExistence type="inferred from homology"/>
<keyword evidence="5" id="KW-0012">Acyltransferase</keyword>
<evidence type="ECO:0000313" key="6">
    <source>
        <dbReference type="Proteomes" id="UP001230908"/>
    </source>
</evidence>
<evidence type="ECO:0000256" key="1">
    <source>
        <dbReference type="ARBA" id="ARBA00009381"/>
    </source>
</evidence>
<organism evidence="5 6">
    <name type="scientific">Phytohabitans maris</name>
    <dbReference type="NCBI Taxonomy" id="3071409"/>
    <lineage>
        <taxon>Bacteria</taxon>
        <taxon>Bacillati</taxon>
        <taxon>Actinomycetota</taxon>
        <taxon>Actinomycetes</taxon>
        <taxon>Micromonosporales</taxon>
        <taxon>Micromonosporaceae</taxon>
    </lineage>
</organism>